<gene>
    <name evidence="3" type="ORF">PECAL_3P04250</name>
</gene>
<dbReference type="InterPro" id="IPR045862">
    <property type="entry name" value="Trf4-like"/>
</dbReference>
<dbReference type="Pfam" id="PF22600">
    <property type="entry name" value="MTPAP-like_central"/>
    <property type="match status" value="1"/>
</dbReference>
<feature type="compositionally biased region" description="Pro residues" evidence="1">
    <location>
        <begin position="50"/>
        <end position="61"/>
    </location>
</feature>
<evidence type="ECO:0000256" key="1">
    <source>
        <dbReference type="SAM" id="MobiDB-lite"/>
    </source>
</evidence>
<dbReference type="Proteomes" id="UP000789595">
    <property type="component" value="Unassembled WGS sequence"/>
</dbReference>
<dbReference type="SUPFAM" id="SSF49599">
    <property type="entry name" value="TRAF domain-like"/>
    <property type="match status" value="1"/>
</dbReference>
<feature type="region of interest" description="Disordered" evidence="1">
    <location>
        <begin position="1"/>
        <end position="73"/>
    </location>
</feature>
<feature type="compositionally biased region" description="Basic residues" evidence="1">
    <location>
        <begin position="137"/>
        <end position="151"/>
    </location>
</feature>
<dbReference type="Gene3D" id="3.30.460.10">
    <property type="entry name" value="Beta Polymerase, domain 2"/>
    <property type="match status" value="1"/>
</dbReference>
<feature type="region of interest" description="Disordered" evidence="1">
    <location>
        <begin position="413"/>
        <end position="437"/>
    </location>
</feature>
<dbReference type="SUPFAM" id="SSF81301">
    <property type="entry name" value="Nucleotidyltransferase"/>
    <property type="match status" value="1"/>
</dbReference>
<dbReference type="GO" id="GO:0043634">
    <property type="term" value="P:polyadenylation-dependent ncRNA catabolic process"/>
    <property type="evidence" value="ECO:0007669"/>
    <property type="project" value="TreeGrafter"/>
</dbReference>
<feature type="region of interest" description="Disordered" evidence="1">
    <location>
        <begin position="132"/>
        <end position="157"/>
    </location>
</feature>
<dbReference type="InterPro" id="IPR054708">
    <property type="entry name" value="MTPAP-like_central"/>
</dbReference>
<feature type="compositionally biased region" description="Basic residues" evidence="1">
    <location>
        <begin position="1"/>
        <end position="24"/>
    </location>
</feature>
<dbReference type="GO" id="GO:0031499">
    <property type="term" value="C:TRAMP complex"/>
    <property type="evidence" value="ECO:0007669"/>
    <property type="project" value="TreeGrafter"/>
</dbReference>
<evidence type="ECO:0000313" key="3">
    <source>
        <dbReference type="EMBL" id="CAH0370529.1"/>
    </source>
</evidence>
<name>A0A8J2SNC9_9STRA</name>
<dbReference type="GO" id="GO:0005730">
    <property type="term" value="C:nucleolus"/>
    <property type="evidence" value="ECO:0007669"/>
    <property type="project" value="TreeGrafter"/>
</dbReference>
<feature type="region of interest" description="Disordered" evidence="1">
    <location>
        <begin position="705"/>
        <end position="751"/>
    </location>
</feature>
<evidence type="ECO:0000313" key="4">
    <source>
        <dbReference type="Proteomes" id="UP000789595"/>
    </source>
</evidence>
<dbReference type="AlphaFoldDB" id="A0A8J2SNC9"/>
<evidence type="ECO:0000259" key="2">
    <source>
        <dbReference type="Pfam" id="PF22600"/>
    </source>
</evidence>
<comment type="caution">
    <text evidence="3">The sequence shown here is derived from an EMBL/GenBank/DDBJ whole genome shotgun (WGS) entry which is preliminary data.</text>
</comment>
<dbReference type="GO" id="GO:1990817">
    <property type="term" value="F:poly(A) RNA polymerase activity"/>
    <property type="evidence" value="ECO:0007669"/>
    <property type="project" value="InterPro"/>
</dbReference>
<sequence>MTPPPPRRRKRTSSGADRRKRMAEHRRASTVCAKALEETPPRTALWDARPAPPLPPPPAAPTTPRQHPDESEDDFRARLETVRQLRDRLETDDRMNLACECAKRGVAFDGDDSAAMLRRRLAQDLVPRTYASASARKQSRAARRKAQRRANRALGRLSSGPLMDEIRAAKLSKLSRAAAAPTTPRALRTAEAADVVAALSPPRAPPPATPLKRGTSLDALDAAWPAWGQEPELVATRRRAADALDRAEASRTRAEALDTRSAWASYVVAAAEAERARRIAVNDELDWANQLERERRQKWAAEAAQREQRRRIREGFARETQGTRWFEGLIERKNEDYEVACPYAAFGCRHCGPRSTISQHLETCPARPQESSSPDKLQKDYDIVCPNSFMGCSCTFPLSQLAAHLQTCTYSDTSRASERSQRTDAQLKAQKSAEQERARRLRDESGIALARAAARVARKKGLAPQAEVTIQTAKLVTDEVQNTGLRRLGAELRETAAAAAAAAAARGNARRAAIQVIAAVAQRAFSSTNCEAKVFGSCAYGLDAASSDVDLVITNWCDGELIEDRPYVAYVLLRFAQHLRAEPSVVVDRVLDRARVPVIRATIYVDDGSVPVDVSLECASHTGLAAAELGRSLVDEVSQLAPAAVAVRALLRKAGLNDAYTGGLPSYAVLLMLYYATLNGDEPRSARKKPVDALADASWVQASPAEHLLRATPTTPHRKKSTASESLRPTYARSAPRQAPTPPPRRSAPPASIGREVAKQLLASGPILKGDDAALASTLLNFFRLFGRESQISVSVRDGGRRLAHGDSLGGLFVEDPLDVSNNVARAAFRGKDVLALFSRAHDRLRDALLARNRRVLDALFVDDEE</sequence>
<proteinExistence type="predicted"/>
<dbReference type="OrthoDB" id="273917at2759"/>
<dbReference type="GO" id="GO:0003729">
    <property type="term" value="F:mRNA binding"/>
    <property type="evidence" value="ECO:0007669"/>
    <property type="project" value="TreeGrafter"/>
</dbReference>
<dbReference type="InterPro" id="IPR043519">
    <property type="entry name" value="NT_sf"/>
</dbReference>
<dbReference type="SUPFAM" id="SSF81631">
    <property type="entry name" value="PAP/OAS1 substrate-binding domain"/>
    <property type="match status" value="1"/>
</dbReference>
<accession>A0A8J2SNC9</accession>
<dbReference type="CDD" id="cd05402">
    <property type="entry name" value="NT_PAP_TUTase"/>
    <property type="match status" value="1"/>
</dbReference>
<dbReference type="PANTHER" id="PTHR23092:SF15">
    <property type="entry name" value="INACTIVE NON-CANONICAL POLY(A) RNA POLYMERASE PROTEIN TRF4-2-RELATED"/>
    <property type="match status" value="1"/>
</dbReference>
<dbReference type="GO" id="GO:0031123">
    <property type="term" value="P:RNA 3'-end processing"/>
    <property type="evidence" value="ECO:0007669"/>
    <property type="project" value="TreeGrafter"/>
</dbReference>
<dbReference type="Gene3D" id="1.10.1410.10">
    <property type="match status" value="1"/>
</dbReference>
<dbReference type="EMBL" id="CAKKNE010000003">
    <property type="protein sequence ID" value="CAH0370529.1"/>
    <property type="molecule type" value="Genomic_DNA"/>
</dbReference>
<organism evidence="3 4">
    <name type="scientific">Pelagomonas calceolata</name>
    <dbReference type="NCBI Taxonomy" id="35677"/>
    <lineage>
        <taxon>Eukaryota</taxon>
        <taxon>Sar</taxon>
        <taxon>Stramenopiles</taxon>
        <taxon>Ochrophyta</taxon>
        <taxon>Pelagophyceae</taxon>
        <taxon>Pelagomonadales</taxon>
        <taxon>Pelagomonadaceae</taxon>
        <taxon>Pelagomonas</taxon>
    </lineage>
</organism>
<keyword evidence="4" id="KW-1185">Reference proteome</keyword>
<reference evidence="3" key="1">
    <citation type="submission" date="2021-11" db="EMBL/GenBank/DDBJ databases">
        <authorList>
            <consortium name="Genoscope - CEA"/>
            <person name="William W."/>
        </authorList>
    </citation>
    <scope>NUCLEOTIDE SEQUENCE</scope>
</reference>
<feature type="domain" description="Poly(A) RNA polymerase mitochondrial-like central palm" evidence="2">
    <location>
        <begin position="507"/>
        <end position="616"/>
    </location>
</feature>
<dbReference type="PANTHER" id="PTHR23092">
    <property type="entry name" value="POLY(A) RNA POLYMERASE"/>
    <property type="match status" value="1"/>
</dbReference>
<protein>
    <recommendedName>
        <fullName evidence="2">Poly(A) RNA polymerase mitochondrial-like central palm domain-containing protein</fullName>
    </recommendedName>
</protein>